<dbReference type="GO" id="GO:0004674">
    <property type="term" value="F:protein serine/threonine kinase activity"/>
    <property type="evidence" value="ECO:0007669"/>
    <property type="project" value="TreeGrafter"/>
</dbReference>
<dbReference type="InterPro" id="IPR002885">
    <property type="entry name" value="PPR_rpt"/>
</dbReference>
<comment type="caution">
    <text evidence="2">The sequence shown here is derived from an EMBL/GenBank/DDBJ whole genome shotgun (WGS) entry which is preliminary data.</text>
</comment>
<sequence length="238" mass="26783">MVVEKQILENLQERGTHPGIIRYVSTPDNSPTLTIKRYHGPCITKGRLDGLTLSEANCGDLQSFLDREDIDIDITTRKRWALQLAQALAYIHEMGIVHKNLSTTNVLLHEADNVVDIVLADFGASQWLELNICGDLVPDDPYRDPRLNEFHSARVDVFSLGVIIYIIMTGHYPFHGSPAPENDEMFEYGMRVQTLYQEGGFPDLSDVTFGTIIAGCCCERRFETAKEVVNALLQENID</sequence>
<gene>
    <name evidence="2" type="ORF">PMIN01_13454</name>
</gene>
<dbReference type="GO" id="GO:0005524">
    <property type="term" value="F:ATP binding"/>
    <property type="evidence" value="ECO:0007669"/>
    <property type="project" value="InterPro"/>
</dbReference>
<protein>
    <recommendedName>
        <fullName evidence="1">Protein kinase domain-containing protein</fullName>
    </recommendedName>
</protein>
<dbReference type="InterPro" id="IPR011009">
    <property type="entry name" value="Kinase-like_dom_sf"/>
</dbReference>
<dbReference type="OrthoDB" id="1668230at2759"/>
<feature type="domain" description="Protein kinase" evidence="1">
    <location>
        <begin position="1"/>
        <end position="238"/>
    </location>
</feature>
<dbReference type="PROSITE" id="PS50011">
    <property type="entry name" value="PROTEIN_KINASE_DOM"/>
    <property type="match status" value="1"/>
</dbReference>
<accession>A0A9P6G4Q7</accession>
<dbReference type="InterPro" id="IPR000719">
    <property type="entry name" value="Prot_kinase_dom"/>
</dbReference>
<keyword evidence="3" id="KW-1185">Reference proteome</keyword>
<dbReference type="NCBIfam" id="TIGR00756">
    <property type="entry name" value="PPR"/>
    <property type="match status" value="1"/>
</dbReference>
<proteinExistence type="predicted"/>
<dbReference type="Gene3D" id="1.10.510.10">
    <property type="entry name" value="Transferase(Phosphotransferase) domain 1"/>
    <property type="match status" value="1"/>
</dbReference>
<reference evidence="2" key="1">
    <citation type="journal article" date="2020" name="Mol. Plant Microbe Interact.">
        <title>Genome Sequence of the Biocontrol Agent Coniothyrium minitans strain Conio (IMI 134523).</title>
        <authorList>
            <person name="Patel D."/>
            <person name="Shittu T.A."/>
            <person name="Baroncelli R."/>
            <person name="Muthumeenakshi S."/>
            <person name="Osborne T.H."/>
            <person name="Janganan T.K."/>
            <person name="Sreenivasaprasad S."/>
        </authorList>
    </citation>
    <scope>NUCLEOTIDE SEQUENCE</scope>
    <source>
        <strain evidence="2">Conio</strain>
    </source>
</reference>
<name>A0A9P6G4Q7_9PLEO</name>
<dbReference type="Pfam" id="PF00069">
    <property type="entry name" value="Pkinase"/>
    <property type="match status" value="1"/>
</dbReference>
<dbReference type="GO" id="GO:0044773">
    <property type="term" value="P:mitotic DNA damage checkpoint signaling"/>
    <property type="evidence" value="ECO:0007669"/>
    <property type="project" value="TreeGrafter"/>
</dbReference>
<dbReference type="PANTHER" id="PTHR44167">
    <property type="entry name" value="OVARIAN-SPECIFIC SERINE/THREONINE-PROTEIN KINASE LOK-RELATED"/>
    <property type="match status" value="1"/>
</dbReference>
<dbReference type="AlphaFoldDB" id="A0A9P6G4Q7"/>
<evidence type="ECO:0000259" key="1">
    <source>
        <dbReference type="PROSITE" id="PS50011"/>
    </source>
</evidence>
<organism evidence="2 3">
    <name type="scientific">Paraphaeosphaeria minitans</name>
    <dbReference type="NCBI Taxonomy" id="565426"/>
    <lineage>
        <taxon>Eukaryota</taxon>
        <taxon>Fungi</taxon>
        <taxon>Dikarya</taxon>
        <taxon>Ascomycota</taxon>
        <taxon>Pezizomycotina</taxon>
        <taxon>Dothideomycetes</taxon>
        <taxon>Pleosporomycetidae</taxon>
        <taxon>Pleosporales</taxon>
        <taxon>Massarineae</taxon>
        <taxon>Didymosphaeriaceae</taxon>
        <taxon>Paraphaeosphaeria</taxon>
    </lineage>
</organism>
<dbReference type="CDD" id="cd00180">
    <property type="entry name" value="PKc"/>
    <property type="match status" value="1"/>
</dbReference>
<dbReference type="SUPFAM" id="SSF56112">
    <property type="entry name" value="Protein kinase-like (PK-like)"/>
    <property type="match status" value="1"/>
</dbReference>
<dbReference type="EMBL" id="WJXW01000019">
    <property type="protein sequence ID" value="KAF9728626.1"/>
    <property type="molecule type" value="Genomic_DNA"/>
</dbReference>
<dbReference type="PANTHER" id="PTHR44167:SF24">
    <property type="entry name" value="SERINE_THREONINE-PROTEIN KINASE CHK2"/>
    <property type="match status" value="1"/>
</dbReference>
<dbReference type="Proteomes" id="UP000756921">
    <property type="component" value="Unassembled WGS sequence"/>
</dbReference>
<evidence type="ECO:0000313" key="3">
    <source>
        <dbReference type="Proteomes" id="UP000756921"/>
    </source>
</evidence>
<dbReference type="GO" id="GO:0005634">
    <property type="term" value="C:nucleus"/>
    <property type="evidence" value="ECO:0007669"/>
    <property type="project" value="TreeGrafter"/>
</dbReference>
<evidence type="ECO:0000313" key="2">
    <source>
        <dbReference type="EMBL" id="KAF9728626.1"/>
    </source>
</evidence>